<protein>
    <submittedName>
        <fullName evidence="6">TetR/AcrR family transcriptional regulator</fullName>
    </submittedName>
</protein>
<dbReference type="Proteomes" id="UP000265882">
    <property type="component" value="Unassembled WGS sequence"/>
</dbReference>
<dbReference type="Gene3D" id="1.10.357.10">
    <property type="entry name" value="Tetracycline Repressor, domain 2"/>
    <property type="match status" value="1"/>
</dbReference>
<keyword evidence="3" id="KW-0804">Transcription</keyword>
<organism evidence="6 7">
    <name type="scientific">Abyssobacteria bacterium (strain SURF_5)</name>
    <dbReference type="NCBI Taxonomy" id="2093360"/>
    <lineage>
        <taxon>Bacteria</taxon>
        <taxon>Pseudomonadati</taxon>
        <taxon>Candidatus Hydrogenedentota</taxon>
        <taxon>Candidatus Abyssobacteria</taxon>
    </lineage>
</organism>
<proteinExistence type="predicted"/>
<evidence type="ECO:0000313" key="7">
    <source>
        <dbReference type="Proteomes" id="UP000265882"/>
    </source>
</evidence>
<dbReference type="EMBL" id="QZKU01000075">
    <property type="protein sequence ID" value="RJP20709.1"/>
    <property type="molecule type" value="Genomic_DNA"/>
</dbReference>
<evidence type="ECO:0000256" key="1">
    <source>
        <dbReference type="ARBA" id="ARBA00023015"/>
    </source>
</evidence>
<dbReference type="SUPFAM" id="SSF46689">
    <property type="entry name" value="Homeodomain-like"/>
    <property type="match status" value="1"/>
</dbReference>
<dbReference type="Gene3D" id="1.10.10.60">
    <property type="entry name" value="Homeodomain-like"/>
    <property type="match status" value="1"/>
</dbReference>
<dbReference type="AlphaFoldDB" id="A0A3A4NP43"/>
<evidence type="ECO:0000256" key="3">
    <source>
        <dbReference type="ARBA" id="ARBA00023163"/>
    </source>
</evidence>
<dbReference type="PROSITE" id="PS01081">
    <property type="entry name" value="HTH_TETR_1"/>
    <property type="match status" value="1"/>
</dbReference>
<dbReference type="SUPFAM" id="SSF48498">
    <property type="entry name" value="Tetracyclin repressor-like, C-terminal domain"/>
    <property type="match status" value="1"/>
</dbReference>
<dbReference type="Pfam" id="PF00440">
    <property type="entry name" value="TetR_N"/>
    <property type="match status" value="1"/>
</dbReference>
<sequence>MFFTYWGFMSTRARSIADKQQRRRLLKDAARELFFEKGYRDTTIEMITDRAGVSTGTFYLYFKSKEEIYMALYGDGIDIFHRMAEQAISWPGMGALARLSAIAHAYHRFYVEHTEYFDILAFIHLHETTLKERTEMSAALDAKAIALLKMIERVISEGIKGEELARMDPWKATNVLWGMMDGLVMLAERKNVMVMGVSLEDLFKNALEIIFYGMARREGRQSENGKETTV</sequence>
<dbReference type="GO" id="GO:0000976">
    <property type="term" value="F:transcription cis-regulatory region binding"/>
    <property type="evidence" value="ECO:0007669"/>
    <property type="project" value="TreeGrafter"/>
</dbReference>
<dbReference type="PROSITE" id="PS50977">
    <property type="entry name" value="HTH_TETR_2"/>
    <property type="match status" value="1"/>
</dbReference>
<dbReference type="InterPro" id="IPR036271">
    <property type="entry name" value="Tet_transcr_reg_TetR-rel_C_sf"/>
</dbReference>
<evidence type="ECO:0000313" key="6">
    <source>
        <dbReference type="EMBL" id="RJP20709.1"/>
    </source>
</evidence>
<dbReference type="GO" id="GO:0003700">
    <property type="term" value="F:DNA-binding transcription factor activity"/>
    <property type="evidence" value="ECO:0007669"/>
    <property type="project" value="TreeGrafter"/>
</dbReference>
<reference evidence="6 7" key="1">
    <citation type="journal article" date="2017" name="ISME J.">
        <title>Energy and carbon metabolisms in a deep terrestrial subsurface fluid microbial community.</title>
        <authorList>
            <person name="Momper L."/>
            <person name="Jungbluth S.P."/>
            <person name="Lee M.D."/>
            <person name="Amend J.P."/>
        </authorList>
    </citation>
    <scope>NUCLEOTIDE SEQUENCE [LARGE SCALE GENOMIC DNA]</scope>
    <source>
        <strain evidence="6">SURF_5</strain>
    </source>
</reference>
<dbReference type="InterPro" id="IPR023772">
    <property type="entry name" value="DNA-bd_HTH_TetR-type_CS"/>
</dbReference>
<gene>
    <name evidence="6" type="ORF">C4520_11170</name>
</gene>
<dbReference type="InterPro" id="IPR009057">
    <property type="entry name" value="Homeodomain-like_sf"/>
</dbReference>
<evidence type="ECO:0000256" key="4">
    <source>
        <dbReference type="PROSITE-ProRule" id="PRU00335"/>
    </source>
</evidence>
<feature type="DNA-binding region" description="H-T-H motif" evidence="4">
    <location>
        <begin position="43"/>
        <end position="62"/>
    </location>
</feature>
<name>A0A3A4NP43_ABYX5</name>
<keyword evidence="2 4" id="KW-0238">DNA-binding</keyword>
<dbReference type="PRINTS" id="PR00455">
    <property type="entry name" value="HTHTETR"/>
</dbReference>
<evidence type="ECO:0000259" key="5">
    <source>
        <dbReference type="PROSITE" id="PS50977"/>
    </source>
</evidence>
<accession>A0A3A4NP43</accession>
<keyword evidence="1" id="KW-0805">Transcription regulation</keyword>
<dbReference type="InterPro" id="IPR001647">
    <property type="entry name" value="HTH_TetR"/>
</dbReference>
<dbReference type="PANTHER" id="PTHR30055">
    <property type="entry name" value="HTH-TYPE TRANSCRIPTIONAL REGULATOR RUTR"/>
    <property type="match status" value="1"/>
</dbReference>
<evidence type="ECO:0000256" key="2">
    <source>
        <dbReference type="ARBA" id="ARBA00023125"/>
    </source>
</evidence>
<comment type="caution">
    <text evidence="6">The sequence shown here is derived from an EMBL/GenBank/DDBJ whole genome shotgun (WGS) entry which is preliminary data.</text>
</comment>
<dbReference type="PANTHER" id="PTHR30055:SF234">
    <property type="entry name" value="HTH-TYPE TRANSCRIPTIONAL REGULATOR BETI"/>
    <property type="match status" value="1"/>
</dbReference>
<feature type="domain" description="HTH tetR-type" evidence="5">
    <location>
        <begin position="20"/>
        <end position="80"/>
    </location>
</feature>
<dbReference type="InterPro" id="IPR050109">
    <property type="entry name" value="HTH-type_TetR-like_transc_reg"/>
</dbReference>